<dbReference type="AlphaFoldDB" id="A0A9E4N2Y5"/>
<name>A0A9E4N2Y5_9GAMM</name>
<evidence type="ECO:0000313" key="1">
    <source>
        <dbReference type="EMBL" id="MCG7945860.1"/>
    </source>
</evidence>
<dbReference type="EMBL" id="JAEPCM010000186">
    <property type="protein sequence ID" value="MCG7945860.1"/>
    <property type="molecule type" value="Genomic_DNA"/>
</dbReference>
<comment type="caution">
    <text evidence="1">The sequence shown here is derived from an EMBL/GenBank/DDBJ whole genome shotgun (WGS) entry which is preliminary data.</text>
</comment>
<reference evidence="1" key="1">
    <citation type="journal article" date="2021" name="Proc. Natl. Acad. Sci. U.S.A.">
        <title>Global biogeography of chemosynthetic symbionts reveals both localized and globally distributed symbiont groups. .</title>
        <authorList>
            <person name="Osvatic J.T."/>
            <person name="Wilkins L.G.E."/>
            <person name="Leibrecht L."/>
            <person name="Leray M."/>
            <person name="Zauner S."/>
            <person name="Polzin J."/>
            <person name="Camacho Y."/>
            <person name="Gros O."/>
            <person name="van Gils J.A."/>
            <person name="Eisen J.A."/>
            <person name="Petersen J.M."/>
            <person name="Yuen B."/>
        </authorList>
    </citation>
    <scope>NUCLEOTIDE SEQUENCE</scope>
    <source>
        <strain evidence="1">MAGclacostrist064TRANS</strain>
    </source>
</reference>
<organism evidence="1 2">
    <name type="scientific">Candidatus Thiodiazotropha taylori</name>
    <dbReference type="NCBI Taxonomy" id="2792791"/>
    <lineage>
        <taxon>Bacteria</taxon>
        <taxon>Pseudomonadati</taxon>
        <taxon>Pseudomonadota</taxon>
        <taxon>Gammaproteobacteria</taxon>
        <taxon>Chromatiales</taxon>
        <taxon>Sedimenticolaceae</taxon>
        <taxon>Candidatus Thiodiazotropha</taxon>
    </lineage>
</organism>
<evidence type="ECO:0000313" key="2">
    <source>
        <dbReference type="Proteomes" id="UP000886667"/>
    </source>
</evidence>
<dbReference type="Proteomes" id="UP000886667">
    <property type="component" value="Unassembled WGS sequence"/>
</dbReference>
<protein>
    <submittedName>
        <fullName evidence="1">Uncharacterized protein</fullName>
    </submittedName>
</protein>
<gene>
    <name evidence="1" type="ORF">JAZ07_05865</name>
</gene>
<sequence>MSTVNELRNKVLRKLKVLPKGQAAEAEDASIVKDAYLELYEQLTLEGIISYPDSSDIPTEAVIPLVVIVAANLVDEFELPSREAREIKMEVPGARRALRRQVVPQYQFSEPVKATYY</sequence>
<proteinExistence type="predicted"/>
<accession>A0A9E4N2Y5</accession>